<feature type="non-terminal residue" evidence="1">
    <location>
        <position position="119"/>
    </location>
</feature>
<name>A0A9P6LUJ2_MORAP</name>
<dbReference type="Proteomes" id="UP000738359">
    <property type="component" value="Unassembled WGS sequence"/>
</dbReference>
<evidence type="ECO:0000313" key="1">
    <source>
        <dbReference type="EMBL" id="KAF9943909.1"/>
    </source>
</evidence>
<dbReference type="AlphaFoldDB" id="A0A9P6LUJ2"/>
<accession>A0A9P6LUJ2</accession>
<organism evidence="1 2">
    <name type="scientific">Mortierella alpina</name>
    <name type="common">Oleaginous fungus</name>
    <name type="synonym">Mortierella renispora</name>
    <dbReference type="NCBI Taxonomy" id="64518"/>
    <lineage>
        <taxon>Eukaryota</taxon>
        <taxon>Fungi</taxon>
        <taxon>Fungi incertae sedis</taxon>
        <taxon>Mucoromycota</taxon>
        <taxon>Mortierellomycotina</taxon>
        <taxon>Mortierellomycetes</taxon>
        <taxon>Mortierellales</taxon>
        <taxon>Mortierellaceae</taxon>
        <taxon>Mortierella</taxon>
    </lineage>
</organism>
<proteinExistence type="predicted"/>
<reference evidence="1" key="1">
    <citation type="journal article" date="2020" name="Fungal Divers.">
        <title>Resolving the Mortierellaceae phylogeny through synthesis of multi-gene phylogenetics and phylogenomics.</title>
        <authorList>
            <person name="Vandepol N."/>
            <person name="Liber J."/>
            <person name="Desiro A."/>
            <person name="Na H."/>
            <person name="Kennedy M."/>
            <person name="Barry K."/>
            <person name="Grigoriev I.V."/>
            <person name="Miller A.N."/>
            <person name="O'Donnell K."/>
            <person name="Stajich J.E."/>
            <person name="Bonito G."/>
        </authorList>
    </citation>
    <scope>NUCLEOTIDE SEQUENCE</scope>
    <source>
        <strain evidence="1">CK1249</strain>
    </source>
</reference>
<evidence type="ECO:0000313" key="2">
    <source>
        <dbReference type="Proteomes" id="UP000738359"/>
    </source>
</evidence>
<dbReference type="EMBL" id="JAAAHY010002793">
    <property type="protein sequence ID" value="KAF9943909.1"/>
    <property type="molecule type" value="Genomic_DNA"/>
</dbReference>
<keyword evidence="2" id="KW-1185">Reference proteome</keyword>
<comment type="caution">
    <text evidence="1">The sequence shown here is derived from an EMBL/GenBank/DDBJ whole genome shotgun (WGS) entry which is preliminary data.</text>
</comment>
<gene>
    <name evidence="1" type="ORF">BGZ70_005268</name>
</gene>
<sequence>MEPCVYGCGYNRCASGARDDDEGADKTDGELAPEVATAEGALVVHFTSVTREEIFSRPVSATQVPDLDCSQTVSDTLLPPPWQQQQQQHQYQVSAQGAASITAPSSQFSCSPMAASLDG</sequence>
<protein>
    <submittedName>
        <fullName evidence="1">Uncharacterized protein</fullName>
    </submittedName>
</protein>